<evidence type="ECO:0000313" key="1">
    <source>
        <dbReference type="EMBL" id="KAJ9097396.1"/>
    </source>
</evidence>
<reference evidence="1" key="1">
    <citation type="submission" date="2023-04" db="EMBL/GenBank/DDBJ databases">
        <title>Draft Genome sequencing of Naganishia species isolated from polar environments using Oxford Nanopore Technology.</title>
        <authorList>
            <person name="Leo P."/>
            <person name="Venkateswaran K."/>
        </authorList>
    </citation>
    <scope>NUCLEOTIDE SEQUENCE</scope>
    <source>
        <strain evidence="1">MNA-CCFEE 5262</strain>
    </source>
</reference>
<dbReference type="EMBL" id="JASBWS010000104">
    <property type="protein sequence ID" value="KAJ9097396.1"/>
    <property type="molecule type" value="Genomic_DNA"/>
</dbReference>
<organism evidence="1 2">
    <name type="scientific">Naganishia adeliensis</name>
    <dbReference type="NCBI Taxonomy" id="92952"/>
    <lineage>
        <taxon>Eukaryota</taxon>
        <taxon>Fungi</taxon>
        <taxon>Dikarya</taxon>
        <taxon>Basidiomycota</taxon>
        <taxon>Agaricomycotina</taxon>
        <taxon>Tremellomycetes</taxon>
        <taxon>Filobasidiales</taxon>
        <taxon>Filobasidiaceae</taxon>
        <taxon>Naganishia</taxon>
    </lineage>
</organism>
<name>A0ACC2VEX6_9TREE</name>
<sequence>MAYQQDSAKTTAPSFASSSDAKVSLNNARSVWAAATMSNLELVLWTTQGVLFKAGYKDPKQRWWTESSIMLAAEVRSKTLVRERVTPDSDKTFWDPTLFTPNLKIAVRKQLKD</sequence>
<accession>A0ACC2VEX6</accession>
<comment type="caution">
    <text evidence="1">The sequence shown here is derived from an EMBL/GenBank/DDBJ whole genome shotgun (WGS) entry which is preliminary data.</text>
</comment>
<protein>
    <submittedName>
        <fullName evidence="1">Uncharacterized protein</fullName>
    </submittedName>
</protein>
<keyword evidence="2" id="KW-1185">Reference proteome</keyword>
<dbReference type="Proteomes" id="UP001230649">
    <property type="component" value="Unassembled WGS sequence"/>
</dbReference>
<proteinExistence type="predicted"/>
<gene>
    <name evidence="1" type="ORF">QFC20_006220</name>
</gene>
<evidence type="ECO:0000313" key="2">
    <source>
        <dbReference type="Proteomes" id="UP001230649"/>
    </source>
</evidence>